<dbReference type="InterPro" id="IPR036388">
    <property type="entry name" value="WH-like_DNA-bd_sf"/>
</dbReference>
<organism evidence="3 4">
    <name type="scientific">Francisella halioticida</name>
    <dbReference type="NCBI Taxonomy" id="549298"/>
    <lineage>
        <taxon>Bacteria</taxon>
        <taxon>Pseudomonadati</taxon>
        <taxon>Pseudomonadota</taxon>
        <taxon>Gammaproteobacteria</taxon>
        <taxon>Thiotrichales</taxon>
        <taxon>Francisellaceae</taxon>
        <taxon>Francisella</taxon>
    </lineage>
</organism>
<dbReference type="InterPro" id="IPR000847">
    <property type="entry name" value="LysR_HTH_N"/>
</dbReference>
<reference evidence="3 4" key="1">
    <citation type="submission" date="2017-06" db="EMBL/GenBank/DDBJ databases">
        <title>Complete genome of Francisella halioticida.</title>
        <authorList>
            <person name="Sjodin A."/>
        </authorList>
    </citation>
    <scope>NUCLEOTIDE SEQUENCE [LARGE SCALE GENOMIC DNA]</scope>
    <source>
        <strain evidence="3 4">DSM 23729</strain>
    </source>
</reference>
<proteinExistence type="inferred from homology"/>
<dbReference type="EMBL" id="CP022132">
    <property type="protein sequence ID" value="ASG68373.1"/>
    <property type="molecule type" value="Genomic_DNA"/>
</dbReference>
<feature type="domain" description="HTH lysR-type" evidence="2">
    <location>
        <begin position="2"/>
        <end position="59"/>
    </location>
</feature>
<evidence type="ECO:0000313" key="4">
    <source>
        <dbReference type="Proteomes" id="UP000249910"/>
    </source>
</evidence>
<protein>
    <recommendedName>
        <fullName evidence="2">HTH lysR-type domain-containing protein</fullName>
    </recommendedName>
</protein>
<evidence type="ECO:0000256" key="1">
    <source>
        <dbReference type="ARBA" id="ARBA00009437"/>
    </source>
</evidence>
<dbReference type="PANTHER" id="PTHR30537">
    <property type="entry name" value="HTH-TYPE TRANSCRIPTIONAL REGULATOR"/>
    <property type="match status" value="1"/>
</dbReference>
<name>A0ABN5B1F8_9GAMM</name>
<dbReference type="RefSeq" id="WP_088772861.1">
    <property type="nucleotide sequence ID" value="NZ_CP022132.1"/>
</dbReference>
<comment type="similarity">
    <text evidence="1">Belongs to the LysR transcriptional regulatory family.</text>
</comment>
<dbReference type="Proteomes" id="UP000249910">
    <property type="component" value="Chromosome"/>
</dbReference>
<evidence type="ECO:0000313" key="3">
    <source>
        <dbReference type="EMBL" id="ASG68373.1"/>
    </source>
</evidence>
<dbReference type="Pfam" id="PF00126">
    <property type="entry name" value="HTH_1"/>
    <property type="match status" value="1"/>
</dbReference>
<dbReference type="Gene3D" id="1.10.10.10">
    <property type="entry name" value="Winged helix-like DNA-binding domain superfamily/Winged helix DNA-binding domain"/>
    <property type="match status" value="1"/>
</dbReference>
<dbReference type="PANTHER" id="PTHR30537:SF5">
    <property type="entry name" value="HTH-TYPE TRANSCRIPTIONAL ACTIVATOR TTDR-RELATED"/>
    <property type="match status" value="1"/>
</dbReference>
<evidence type="ECO:0000259" key="2">
    <source>
        <dbReference type="PROSITE" id="PS50931"/>
    </source>
</evidence>
<sequence length="71" mass="7989">MLNIEDLLFFIEVVDAGTFYLAARRLKVSIGTVSNRLTRLENSLKVKLVKVSTRGLAITDEGVFLYEKTVL</sequence>
<dbReference type="SUPFAM" id="SSF46785">
    <property type="entry name" value="Winged helix' DNA-binding domain"/>
    <property type="match status" value="1"/>
</dbReference>
<gene>
    <name evidence="3" type="ORF">CDV26_08210</name>
</gene>
<accession>A0ABN5B1F8</accession>
<dbReference type="InterPro" id="IPR036390">
    <property type="entry name" value="WH_DNA-bd_sf"/>
</dbReference>
<keyword evidence="4" id="KW-1185">Reference proteome</keyword>
<dbReference type="PROSITE" id="PS50931">
    <property type="entry name" value="HTH_LYSR"/>
    <property type="match status" value="1"/>
</dbReference>
<dbReference type="InterPro" id="IPR058163">
    <property type="entry name" value="LysR-type_TF_proteobact-type"/>
</dbReference>